<reference evidence="3 5" key="2">
    <citation type="submission" date="2019-03" db="EMBL/GenBank/DDBJ databases">
        <title>Genomic Encyclopedia of Type Strains, Phase IV (KMG-IV): sequencing the most valuable type-strain genomes for metagenomic binning, comparative biology and taxonomic classification.</title>
        <authorList>
            <person name="Goeker M."/>
        </authorList>
    </citation>
    <scope>NUCLEOTIDE SEQUENCE [LARGE SCALE GENOMIC DNA]</scope>
    <source>
        <strain evidence="3 5">DSM 3764</strain>
    </source>
</reference>
<dbReference type="Proteomes" id="UP000295794">
    <property type="component" value="Unassembled WGS sequence"/>
</dbReference>
<evidence type="ECO:0000259" key="1">
    <source>
        <dbReference type="Pfam" id="PF00419"/>
    </source>
</evidence>
<dbReference type="InterPro" id="IPR008966">
    <property type="entry name" value="Adhesion_dom_sf"/>
</dbReference>
<sequence length="175" mass="18501">MDKKTKSICVRILLLVLCMPCLVVFAELIVPAVWAAGGTSIPIMGQVYVPAPCVFNGGKNIEIDFGYVGVNNVNGIKYKTAIPITVKCTEPVNGTIKVAFMGKGAVDGSNALLTNIPDLGIQLSKDNKVIALNSMMVIDYKLPLQIFAVPVKINGGGPLTAGDFSASATFITRLE</sequence>
<dbReference type="InterPro" id="IPR050263">
    <property type="entry name" value="Bact_Fimbrial_Adh_Pro"/>
</dbReference>
<dbReference type="PANTHER" id="PTHR33420">
    <property type="entry name" value="FIMBRIAL SUBUNIT ELFA-RELATED"/>
    <property type="match status" value="1"/>
</dbReference>
<dbReference type="InterPro" id="IPR036937">
    <property type="entry name" value="Adhesion_dom_fimbrial_sf"/>
</dbReference>
<gene>
    <name evidence="2" type="primary">prsF</name>
    <name evidence="3" type="ORF">EV682_102226</name>
    <name evidence="2" type="ORF">NCTC11159_01751</name>
</gene>
<reference evidence="2 4" key="1">
    <citation type="submission" date="2018-06" db="EMBL/GenBank/DDBJ databases">
        <authorList>
            <consortium name="Pathogen Informatics"/>
            <person name="Doyle S."/>
        </authorList>
    </citation>
    <scope>NUCLEOTIDE SEQUENCE [LARGE SCALE GENOMIC DNA]</scope>
    <source>
        <strain evidence="2 4">NCTC11159</strain>
    </source>
</reference>
<protein>
    <submittedName>
        <fullName evidence="2">Minor fimbrial protein prsF</fullName>
    </submittedName>
    <submittedName>
        <fullName evidence="3">Type 1 fimbria pilin</fullName>
    </submittedName>
</protein>
<dbReference type="Pfam" id="PF00419">
    <property type="entry name" value="Fimbrial"/>
    <property type="match status" value="1"/>
</dbReference>
<dbReference type="AlphaFoldDB" id="A0A377Q5Z3"/>
<evidence type="ECO:0000313" key="3">
    <source>
        <dbReference type="EMBL" id="TCU89314.1"/>
    </source>
</evidence>
<dbReference type="InterPro" id="IPR000259">
    <property type="entry name" value="Adhesion_dom_fimbrial"/>
</dbReference>
<organism evidence="2 4">
    <name type="scientific">Iodobacter fluviatilis</name>
    <dbReference type="NCBI Taxonomy" id="537"/>
    <lineage>
        <taxon>Bacteria</taxon>
        <taxon>Pseudomonadati</taxon>
        <taxon>Pseudomonadota</taxon>
        <taxon>Betaproteobacteria</taxon>
        <taxon>Neisseriales</taxon>
        <taxon>Chitinibacteraceae</taxon>
        <taxon>Iodobacter</taxon>
    </lineage>
</organism>
<evidence type="ECO:0000313" key="5">
    <source>
        <dbReference type="Proteomes" id="UP000295794"/>
    </source>
</evidence>
<name>A0A377Q5Z3_9NEIS</name>
<feature type="domain" description="Fimbrial-type adhesion" evidence="1">
    <location>
        <begin position="43"/>
        <end position="171"/>
    </location>
</feature>
<dbReference type="RefSeq" id="WP_165928607.1">
    <property type="nucleotide sequence ID" value="NZ_CAWOLO010000002.1"/>
</dbReference>
<dbReference type="GO" id="GO:0009289">
    <property type="term" value="C:pilus"/>
    <property type="evidence" value="ECO:0007669"/>
    <property type="project" value="InterPro"/>
</dbReference>
<accession>A0A377Q5Z3</accession>
<dbReference type="Gene3D" id="2.60.40.1090">
    <property type="entry name" value="Fimbrial-type adhesion domain"/>
    <property type="match status" value="1"/>
</dbReference>
<dbReference type="PANTHER" id="PTHR33420:SF26">
    <property type="entry name" value="FIMBRIAL SUBUNIT"/>
    <property type="match status" value="1"/>
</dbReference>
<proteinExistence type="predicted"/>
<evidence type="ECO:0000313" key="4">
    <source>
        <dbReference type="Proteomes" id="UP000255108"/>
    </source>
</evidence>
<evidence type="ECO:0000313" key="2">
    <source>
        <dbReference type="EMBL" id="STQ90684.1"/>
    </source>
</evidence>
<dbReference type="SUPFAM" id="SSF49401">
    <property type="entry name" value="Bacterial adhesins"/>
    <property type="match status" value="1"/>
</dbReference>
<dbReference type="EMBL" id="UGHR01000001">
    <property type="protein sequence ID" value="STQ90684.1"/>
    <property type="molecule type" value="Genomic_DNA"/>
</dbReference>
<dbReference type="Proteomes" id="UP000255108">
    <property type="component" value="Unassembled WGS sequence"/>
</dbReference>
<dbReference type="GO" id="GO:0043709">
    <property type="term" value="P:cell adhesion involved in single-species biofilm formation"/>
    <property type="evidence" value="ECO:0007669"/>
    <property type="project" value="TreeGrafter"/>
</dbReference>
<dbReference type="EMBL" id="SMBT01000002">
    <property type="protein sequence ID" value="TCU89314.1"/>
    <property type="molecule type" value="Genomic_DNA"/>
</dbReference>
<keyword evidence="5" id="KW-1185">Reference proteome</keyword>